<evidence type="ECO:0000256" key="2">
    <source>
        <dbReference type="ARBA" id="ARBA00022692"/>
    </source>
</evidence>
<organism evidence="8 9">
    <name type="scientific">Prorocentrum cordatum</name>
    <dbReference type="NCBI Taxonomy" id="2364126"/>
    <lineage>
        <taxon>Eukaryota</taxon>
        <taxon>Sar</taxon>
        <taxon>Alveolata</taxon>
        <taxon>Dinophyceae</taxon>
        <taxon>Prorocentrales</taxon>
        <taxon>Prorocentraceae</taxon>
        <taxon>Prorocentrum</taxon>
    </lineage>
</organism>
<protein>
    <recommendedName>
        <fullName evidence="7">Ion transport domain-containing protein</fullName>
    </recommendedName>
</protein>
<dbReference type="SUPFAM" id="SSF81324">
    <property type="entry name" value="Voltage-gated potassium channels"/>
    <property type="match status" value="1"/>
</dbReference>
<feature type="transmembrane region" description="Helical" evidence="6">
    <location>
        <begin position="454"/>
        <end position="478"/>
    </location>
</feature>
<evidence type="ECO:0000313" key="8">
    <source>
        <dbReference type="EMBL" id="CAK0888865.1"/>
    </source>
</evidence>
<feature type="region of interest" description="Disordered" evidence="5">
    <location>
        <begin position="133"/>
        <end position="192"/>
    </location>
</feature>
<feature type="transmembrane region" description="Helical" evidence="6">
    <location>
        <begin position="343"/>
        <end position="365"/>
    </location>
</feature>
<dbReference type="InterPro" id="IPR027359">
    <property type="entry name" value="Volt_channel_dom_sf"/>
</dbReference>
<feature type="compositionally biased region" description="Low complexity" evidence="5">
    <location>
        <begin position="29"/>
        <end position="44"/>
    </location>
</feature>
<dbReference type="PANTHER" id="PTHR10037">
    <property type="entry name" value="VOLTAGE-GATED CATION CHANNEL CALCIUM AND SODIUM"/>
    <property type="match status" value="1"/>
</dbReference>
<comment type="caution">
    <text evidence="8">The sequence shown here is derived from an EMBL/GenBank/DDBJ whole genome shotgun (WGS) entry which is preliminary data.</text>
</comment>
<dbReference type="EMBL" id="CAUYUJ010019141">
    <property type="protein sequence ID" value="CAK0888865.1"/>
    <property type="molecule type" value="Genomic_DNA"/>
</dbReference>
<feature type="non-terminal residue" evidence="8">
    <location>
        <position position="1"/>
    </location>
</feature>
<dbReference type="Gene3D" id="1.20.120.350">
    <property type="entry name" value="Voltage-gated potassium channels. Chain C"/>
    <property type="match status" value="1"/>
</dbReference>
<comment type="subcellular location">
    <subcellularLocation>
        <location evidence="1">Membrane</location>
        <topology evidence="1">Multi-pass membrane protein</topology>
    </subcellularLocation>
</comment>
<keyword evidence="9" id="KW-1185">Reference proteome</keyword>
<feature type="domain" description="Ion transport" evidence="7">
    <location>
        <begin position="303"/>
        <end position="551"/>
    </location>
</feature>
<evidence type="ECO:0000256" key="4">
    <source>
        <dbReference type="ARBA" id="ARBA00023136"/>
    </source>
</evidence>
<sequence>AAPPIGAPLARAVAICQPRAAKRRGPRGGPARKASWAVRPPKAAAPRREAMAEGRLALSAAVPPCAGAPPAPVASASEGPIGDFCGSLRLQVQVLRRCLEAQQVPLAASEPATAALLEAIGAAGRDLRAAAAASRERRASGQGQESGAFLRQRSADSVPPPDGLPARAPRCTSSPVLLKSGGAGDGGGRVLPRAHSDLLEDQHAELMERLGQAGAAEPSGPRCRGRTHDAVGRGTSSGSLPGPPRVGDEPFYSEDRQRKLAAEIEHLKVRDSLGSGSARMSSLQACRQDSTPRGVLRRIVGSSAFELFFCMVIVANAAWIGLEVNYQAGVQEGQRCRRCQSQAFLAVGHAFTALFAVELSIRLGAEGLRFFHGRSSNAFWNYFDTAIVAISLFEVFLEVASLLDGGGTDWANLRVLRIMRITRLLRVIRVTRIFRYVRALRTLVYSIACTLKSLFWASVLLMLIMYVFGILFTSAASASASSLEERGLLEQDVLVLERYWSSVGTSMFTLFKAMTSGVAWDEVVRPLGQIHWFWPMLFTAFIAFSVFAVLNGCTVADDRGLLPERDRERRARPRAARPVPDSGQGPLRQPRQVAVPGDRQGRVWHHHHRGVGAAAAGLGGPRLAAVARDRRRRRLDAV</sequence>
<proteinExistence type="predicted"/>
<dbReference type="Pfam" id="PF00520">
    <property type="entry name" value="Ion_trans"/>
    <property type="match status" value="1"/>
</dbReference>
<dbReference type="InterPro" id="IPR043203">
    <property type="entry name" value="VGCC_Ca_Na"/>
</dbReference>
<dbReference type="PANTHER" id="PTHR10037:SF62">
    <property type="entry name" value="SODIUM CHANNEL PROTEIN 60E"/>
    <property type="match status" value="1"/>
</dbReference>
<dbReference type="Proteomes" id="UP001189429">
    <property type="component" value="Unassembled WGS sequence"/>
</dbReference>
<reference evidence="8" key="1">
    <citation type="submission" date="2023-10" db="EMBL/GenBank/DDBJ databases">
        <authorList>
            <person name="Chen Y."/>
            <person name="Shah S."/>
            <person name="Dougan E. K."/>
            <person name="Thang M."/>
            <person name="Chan C."/>
        </authorList>
    </citation>
    <scope>NUCLEOTIDE SEQUENCE [LARGE SCALE GENOMIC DNA]</scope>
</reference>
<keyword evidence="3 6" id="KW-1133">Transmembrane helix</keyword>
<feature type="transmembrane region" description="Helical" evidence="6">
    <location>
        <begin position="532"/>
        <end position="550"/>
    </location>
</feature>
<feature type="region of interest" description="Disordered" evidence="5">
    <location>
        <begin position="213"/>
        <end position="246"/>
    </location>
</feature>
<evidence type="ECO:0000256" key="5">
    <source>
        <dbReference type="SAM" id="MobiDB-lite"/>
    </source>
</evidence>
<gene>
    <name evidence="8" type="ORF">PCOR1329_LOCUS69566</name>
</gene>
<evidence type="ECO:0000256" key="6">
    <source>
        <dbReference type="SAM" id="Phobius"/>
    </source>
</evidence>
<feature type="transmembrane region" description="Helical" evidence="6">
    <location>
        <begin position="299"/>
        <end position="322"/>
    </location>
</feature>
<evidence type="ECO:0000256" key="3">
    <source>
        <dbReference type="ARBA" id="ARBA00022989"/>
    </source>
</evidence>
<evidence type="ECO:0000313" key="9">
    <source>
        <dbReference type="Proteomes" id="UP001189429"/>
    </source>
</evidence>
<feature type="region of interest" description="Disordered" evidence="5">
    <location>
        <begin position="564"/>
        <end position="600"/>
    </location>
</feature>
<keyword evidence="4 6" id="KW-0472">Membrane</keyword>
<accession>A0ABN9WTG2</accession>
<evidence type="ECO:0000259" key="7">
    <source>
        <dbReference type="Pfam" id="PF00520"/>
    </source>
</evidence>
<evidence type="ECO:0000256" key="1">
    <source>
        <dbReference type="ARBA" id="ARBA00004141"/>
    </source>
</evidence>
<feature type="region of interest" description="Disordered" evidence="5">
    <location>
        <begin position="19"/>
        <end position="46"/>
    </location>
</feature>
<dbReference type="Gene3D" id="1.10.287.70">
    <property type="match status" value="1"/>
</dbReference>
<dbReference type="InterPro" id="IPR005821">
    <property type="entry name" value="Ion_trans_dom"/>
</dbReference>
<name>A0ABN9WTG2_9DINO</name>
<keyword evidence="2 6" id="KW-0812">Transmembrane</keyword>
<feature type="transmembrane region" description="Helical" evidence="6">
    <location>
        <begin position="385"/>
        <end position="403"/>
    </location>
</feature>